<proteinExistence type="predicted"/>
<dbReference type="EMBL" id="JBJHZX010000024">
    <property type="protein sequence ID" value="MFL0197003.1"/>
    <property type="molecule type" value="Genomic_DNA"/>
</dbReference>
<evidence type="ECO:0000313" key="2">
    <source>
        <dbReference type="Proteomes" id="UP001623660"/>
    </source>
</evidence>
<dbReference type="RefSeq" id="WP_406793108.1">
    <property type="nucleotide sequence ID" value="NZ_JBJHZX010000024.1"/>
</dbReference>
<protein>
    <recommendedName>
        <fullName evidence="3">Prohead protease</fullName>
    </recommendedName>
</protein>
<comment type="caution">
    <text evidence="1">The sequence shown here is derived from an EMBL/GenBank/DDBJ whole genome shotgun (WGS) entry which is preliminary data.</text>
</comment>
<organism evidence="1 2">
    <name type="scientific">Candidatus Clostridium eludens</name>
    <dbReference type="NCBI Taxonomy" id="3381663"/>
    <lineage>
        <taxon>Bacteria</taxon>
        <taxon>Bacillati</taxon>
        <taxon>Bacillota</taxon>
        <taxon>Clostridia</taxon>
        <taxon>Eubacteriales</taxon>
        <taxon>Clostridiaceae</taxon>
        <taxon>Clostridium</taxon>
    </lineage>
</organism>
<gene>
    <name evidence="1" type="ORF">ACJDU8_15760</name>
</gene>
<keyword evidence="2" id="KW-1185">Reference proteome</keyword>
<dbReference type="Proteomes" id="UP001623660">
    <property type="component" value="Unassembled WGS sequence"/>
</dbReference>
<name>A0ABW8SP92_9CLOT</name>
<sequence length="108" mass="12718">MIKLSDILAPTEVQVKKLHYEGKADPYIVWFIYNENGEAFAENEEIETGYYIQVDIYTKGDFTILYNQVLELMTAAGYYRTYTTEMYEADTKLNHKIIRFKYVESSQS</sequence>
<reference evidence="1 2" key="1">
    <citation type="submission" date="2024-11" db="EMBL/GenBank/DDBJ databases">
        <authorList>
            <person name="Heng Y.C."/>
            <person name="Lim A.C.H."/>
            <person name="Lee J.K.Y."/>
            <person name="Kittelmann S."/>
        </authorList>
    </citation>
    <scope>NUCLEOTIDE SEQUENCE [LARGE SCALE GENOMIC DNA]</scope>
    <source>
        <strain evidence="1 2">WILCCON 0269</strain>
    </source>
</reference>
<evidence type="ECO:0000313" key="1">
    <source>
        <dbReference type="EMBL" id="MFL0197003.1"/>
    </source>
</evidence>
<accession>A0ABW8SP92</accession>
<evidence type="ECO:0008006" key="3">
    <source>
        <dbReference type="Google" id="ProtNLM"/>
    </source>
</evidence>